<feature type="compositionally biased region" description="Polar residues" evidence="1">
    <location>
        <begin position="47"/>
        <end position="59"/>
    </location>
</feature>
<feature type="region of interest" description="Disordered" evidence="1">
    <location>
        <begin position="35"/>
        <end position="59"/>
    </location>
</feature>
<dbReference type="InParanoid" id="B9SJB4"/>
<reference evidence="3" key="1">
    <citation type="journal article" date="2010" name="Nat. Biotechnol.">
        <title>Draft genome sequence of the oilseed species Ricinus communis.</title>
        <authorList>
            <person name="Chan A.P."/>
            <person name="Crabtree J."/>
            <person name="Zhao Q."/>
            <person name="Lorenzi H."/>
            <person name="Orvis J."/>
            <person name="Puiu D."/>
            <person name="Melake-Berhan A."/>
            <person name="Jones K.M."/>
            <person name="Redman J."/>
            <person name="Chen G."/>
            <person name="Cahoon E.B."/>
            <person name="Gedil M."/>
            <person name="Stanke M."/>
            <person name="Haas B.J."/>
            <person name="Wortman J.R."/>
            <person name="Fraser-Liggett C.M."/>
            <person name="Ravel J."/>
            <person name="Rabinowicz P.D."/>
        </authorList>
    </citation>
    <scope>NUCLEOTIDE SEQUENCE [LARGE SCALE GENOMIC DNA]</scope>
    <source>
        <strain evidence="3">cv. Hale</strain>
    </source>
</reference>
<evidence type="ECO:0000313" key="3">
    <source>
        <dbReference type="Proteomes" id="UP000008311"/>
    </source>
</evidence>
<dbReference type="Proteomes" id="UP000008311">
    <property type="component" value="Unassembled WGS sequence"/>
</dbReference>
<dbReference type="AlphaFoldDB" id="B9SJB4"/>
<protein>
    <submittedName>
        <fullName evidence="2">Uncharacterized protein</fullName>
    </submittedName>
</protein>
<dbReference type="EMBL" id="EQ973983">
    <property type="protein sequence ID" value="EEF36277.1"/>
    <property type="molecule type" value="Genomic_DNA"/>
</dbReference>
<organism evidence="2 3">
    <name type="scientific">Ricinus communis</name>
    <name type="common">Castor bean</name>
    <dbReference type="NCBI Taxonomy" id="3988"/>
    <lineage>
        <taxon>Eukaryota</taxon>
        <taxon>Viridiplantae</taxon>
        <taxon>Streptophyta</taxon>
        <taxon>Embryophyta</taxon>
        <taxon>Tracheophyta</taxon>
        <taxon>Spermatophyta</taxon>
        <taxon>Magnoliopsida</taxon>
        <taxon>eudicotyledons</taxon>
        <taxon>Gunneridae</taxon>
        <taxon>Pentapetalae</taxon>
        <taxon>rosids</taxon>
        <taxon>fabids</taxon>
        <taxon>Malpighiales</taxon>
        <taxon>Euphorbiaceae</taxon>
        <taxon>Acalyphoideae</taxon>
        <taxon>Acalypheae</taxon>
        <taxon>Ricinus</taxon>
    </lineage>
</organism>
<evidence type="ECO:0000256" key="1">
    <source>
        <dbReference type="SAM" id="MobiDB-lite"/>
    </source>
</evidence>
<name>B9SJB4_RICCO</name>
<keyword evidence="3" id="KW-1185">Reference proteome</keyword>
<gene>
    <name evidence="2" type="ORF">RCOM_0524520</name>
</gene>
<sequence length="59" mass="6549">MGRSSSLAAFLAITKAKARAITTLQNLLEKTTNYTHKSHINPGKAYNQLNTNSHQHVRT</sequence>
<accession>B9SJB4</accession>
<proteinExistence type="predicted"/>
<evidence type="ECO:0000313" key="2">
    <source>
        <dbReference type="EMBL" id="EEF36277.1"/>
    </source>
</evidence>